<sequence>MDPDLFGDVSDGLTGRARAFVRAHGVKVGVRHAEDHRRWWLERDVPAAVVDRMAAHQERRGGLVPPPASRYEGGPRHLAADSPEGSGSGGWWFEAGTQRSSVPYGFRIGPSGEFGIRSDRWVPLRATVEGWVESLAPARHASLWAERIVKVTGDDVGGVVPDGFEPVPEARGLADTWWRGADSPVAVHTGEAEALPFPRGRTALVSSGSDEWGLRGGVEDGAGRERRERAPAHRARPARRPRDGGPGVAGDNRRRLPDPVRRRGDPAHRGSF</sequence>
<accession>A0ABW7C106</accession>
<comment type="caution">
    <text evidence="2">The sequence shown here is derived from an EMBL/GenBank/DDBJ whole genome shotgun (WGS) entry which is preliminary data.</text>
</comment>
<organism evidence="2 3">
    <name type="scientific">Streptomyces omiyaensis</name>
    <dbReference type="NCBI Taxonomy" id="68247"/>
    <lineage>
        <taxon>Bacteria</taxon>
        <taxon>Bacillati</taxon>
        <taxon>Actinomycetota</taxon>
        <taxon>Actinomycetes</taxon>
        <taxon>Kitasatosporales</taxon>
        <taxon>Streptomycetaceae</taxon>
        <taxon>Streptomyces</taxon>
    </lineage>
</organism>
<protein>
    <recommendedName>
        <fullName evidence="4">DUF317 domain-containing protein</fullName>
    </recommendedName>
</protein>
<feature type="region of interest" description="Disordered" evidence="1">
    <location>
        <begin position="206"/>
        <end position="272"/>
    </location>
</feature>
<evidence type="ECO:0008006" key="4">
    <source>
        <dbReference type="Google" id="ProtNLM"/>
    </source>
</evidence>
<feature type="compositionally biased region" description="Basic and acidic residues" evidence="1">
    <location>
        <begin position="251"/>
        <end position="272"/>
    </location>
</feature>
<feature type="region of interest" description="Disordered" evidence="1">
    <location>
        <begin position="56"/>
        <end position="86"/>
    </location>
</feature>
<dbReference type="EMBL" id="JBICZW010000016">
    <property type="protein sequence ID" value="MFG3191928.1"/>
    <property type="molecule type" value="Genomic_DNA"/>
</dbReference>
<name>A0ABW7C106_9ACTN</name>
<evidence type="ECO:0000313" key="3">
    <source>
        <dbReference type="Proteomes" id="UP001604282"/>
    </source>
</evidence>
<evidence type="ECO:0000313" key="2">
    <source>
        <dbReference type="EMBL" id="MFG3191928.1"/>
    </source>
</evidence>
<evidence type="ECO:0000256" key="1">
    <source>
        <dbReference type="SAM" id="MobiDB-lite"/>
    </source>
</evidence>
<proteinExistence type="predicted"/>
<feature type="compositionally biased region" description="Basic and acidic residues" evidence="1">
    <location>
        <begin position="217"/>
        <end position="231"/>
    </location>
</feature>
<dbReference type="Proteomes" id="UP001604282">
    <property type="component" value="Unassembled WGS sequence"/>
</dbReference>
<keyword evidence="3" id="KW-1185">Reference proteome</keyword>
<reference evidence="2 3" key="1">
    <citation type="submission" date="2024-10" db="EMBL/GenBank/DDBJ databases">
        <title>The Natural Products Discovery Center: Release of the First 8490 Sequenced Strains for Exploring Actinobacteria Biosynthetic Diversity.</title>
        <authorList>
            <person name="Kalkreuter E."/>
            <person name="Kautsar S.A."/>
            <person name="Yang D."/>
            <person name="Bader C.D."/>
            <person name="Teijaro C.N."/>
            <person name="Fluegel L."/>
            <person name="Davis C.M."/>
            <person name="Simpson J.R."/>
            <person name="Lauterbach L."/>
            <person name="Steele A.D."/>
            <person name="Gui C."/>
            <person name="Meng S."/>
            <person name="Li G."/>
            <person name="Viehrig K."/>
            <person name="Ye F."/>
            <person name="Su P."/>
            <person name="Kiefer A.F."/>
            <person name="Nichols A."/>
            <person name="Cepeda A.J."/>
            <person name="Yan W."/>
            <person name="Fan B."/>
            <person name="Jiang Y."/>
            <person name="Adhikari A."/>
            <person name="Zheng C.-J."/>
            <person name="Schuster L."/>
            <person name="Cowan T.M."/>
            <person name="Smanski M.J."/>
            <person name="Chevrette M.G."/>
            <person name="De Carvalho L.P.S."/>
            <person name="Shen B."/>
        </authorList>
    </citation>
    <scope>NUCLEOTIDE SEQUENCE [LARGE SCALE GENOMIC DNA]</scope>
    <source>
        <strain evidence="2 3">NPDC048229</strain>
    </source>
</reference>
<dbReference type="RefSeq" id="WP_392883718.1">
    <property type="nucleotide sequence ID" value="NZ_JBICZW010000016.1"/>
</dbReference>
<gene>
    <name evidence="2" type="ORF">ACGFYS_23640</name>
</gene>